<dbReference type="InterPro" id="IPR002397">
    <property type="entry name" value="Cyt_P450_B"/>
</dbReference>
<dbReference type="Gene3D" id="1.10.630.10">
    <property type="entry name" value="Cytochrome P450"/>
    <property type="match status" value="1"/>
</dbReference>
<dbReference type="Proteomes" id="UP000241118">
    <property type="component" value="Unassembled WGS sequence"/>
</dbReference>
<dbReference type="Pfam" id="PF00067">
    <property type="entry name" value="p450"/>
    <property type="match status" value="1"/>
</dbReference>
<dbReference type="GO" id="GO:0020037">
    <property type="term" value="F:heme binding"/>
    <property type="evidence" value="ECO:0007669"/>
    <property type="project" value="InterPro"/>
</dbReference>
<dbReference type="SUPFAM" id="SSF48264">
    <property type="entry name" value="Cytochrome P450"/>
    <property type="match status" value="1"/>
</dbReference>
<dbReference type="PANTHER" id="PTHR46696:SF1">
    <property type="entry name" value="CYTOCHROME P450 YJIB-RELATED"/>
    <property type="match status" value="1"/>
</dbReference>
<keyword evidence="2" id="KW-0479">Metal-binding</keyword>
<dbReference type="InterPro" id="IPR001128">
    <property type="entry name" value="Cyt_P450"/>
</dbReference>
<dbReference type="InterPro" id="IPR036396">
    <property type="entry name" value="Cyt_P450_sf"/>
</dbReference>
<dbReference type="InterPro" id="IPR017972">
    <property type="entry name" value="Cyt_P450_CS"/>
</dbReference>
<dbReference type="PROSITE" id="PS00086">
    <property type="entry name" value="CYTOCHROME_P450"/>
    <property type="match status" value="1"/>
</dbReference>
<keyword evidence="4" id="KW-1185">Reference proteome</keyword>
<comment type="similarity">
    <text evidence="1 2">Belongs to the cytochrome P450 family.</text>
</comment>
<evidence type="ECO:0000256" key="1">
    <source>
        <dbReference type="ARBA" id="ARBA00010617"/>
    </source>
</evidence>
<organism evidence="3 4">
    <name type="scientific">Saccharothrix carnea</name>
    <dbReference type="NCBI Taxonomy" id="1280637"/>
    <lineage>
        <taxon>Bacteria</taxon>
        <taxon>Bacillati</taxon>
        <taxon>Actinomycetota</taxon>
        <taxon>Actinomycetes</taxon>
        <taxon>Pseudonocardiales</taxon>
        <taxon>Pseudonocardiaceae</taxon>
        <taxon>Saccharothrix</taxon>
    </lineage>
</organism>
<evidence type="ECO:0000313" key="4">
    <source>
        <dbReference type="Proteomes" id="UP000241118"/>
    </source>
</evidence>
<dbReference type="GO" id="GO:0016705">
    <property type="term" value="F:oxidoreductase activity, acting on paired donors, with incorporation or reduction of molecular oxygen"/>
    <property type="evidence" value="ECO:0007669"/>
    <property type="project" value="InterPro"/>
</dbReference>
<reference evidence="3 4" key="1">
    <citation type="submission" date="2018-03" db="EMBL/GenBank/DDBJ databases">
        <title>Genomic Encyclopedia of Type Strains, Phase III (KMG-III): the genomes of soil and plant-associated and newly described type strains.</title>
        <authorList>
            <person name="Whitman W."/>
        </authorList>
    </citation>
    <scope>NUCLEOTIDE SEQUENCE [LARGE SCALE GENOMIC DNA]</scope>
    <source>
        <strain evidence="3 4">CGMCC 4.7097</strain>
    </source>
</reference>
<keyword evidence="2" id="KW-0560">Oxidoreductase</keyword>
<gene>
    <name evidence="3" type="ORF">B0I31_11660</name>
</gene>
<dbReference type="PRINTS" id="PR00359">
    <property type="entry name" value="BP450"/>
</dbReference>
<dbReference type="GO" id="GO:0005506">
    <property type="term" value="F:iron ion binding"/>
    <property type="evidence" value="ECO:0007669"/>
    <property type="project" value="InterPro"/>
</dbReference>
<keyword evidence="2" id="KW-0349">Heme</keyword>
<evidence type="ECO:0000313" key="3">
    <source>
        <dbReference type="EMBL" id="PSL51984.1"/>
    </source>
</evidence>
<dbReference type="PANTHER" id="PTHR46696">
    <property type="entry name" value="P450, PUTATIVE (EUROFUNG)-RELATED"/>
    <property type="match status" value="1"/>
</dbReference>
<comment type="caution">
    <text evidence="3">The sequence shown here is derived from an EMBL/GenBank/DDBJ whole genome shotgun (WGS) entry which is preliminary data.</text>
</comment>
<keyword evidence="2" id="KW-0408">Iron</keyword>
<protein>
    <submittedName>
        <fullName evidence="3">Cytochrome P450</fullName>
    </submittedName>
</protein>
<sequence>MVRTKVRPIGKAHAVDSVRRAADTASMGHAVPTGIPVLDVDPFSEDFQRDPDSFHERIRDAGPVVFLERYGVWAVGRYAEVHEVLRDHGRFGSAAGVGLANFRREEPWRPPSLLVEADPPAHTRPRRITARVMSPRTLEGLRPEFERQADELVGAVVARGRFDGVADLARAYLLRVFPGAVGLDPGGGEKLLRYGDMAFNLFGPRNRLSQEAMALGMPLHEWFTEQCQRGALAPGGLGAAFYAAVDRGEATEDEAGMLVRAVISAGLDSTIEAIAWTLYLFATCHGEWAALRDDPALVRPAFEEALRYYPPISLFFRTTTREVRLADAVIPADEKVLCFLGAANRDPRHWAAPDRFDIRRRASAHLAFGTGIHACVGAAIARLEAECLLSALVRQVRSLELVGPPRPRFNNHLRALATLPLQVQAA</sequence>
<accession>A0A2P8I0J7</accession>
<proteinExistence type="inferred from homology"/>
<dbReference type="EMBL" id="PYAX01000016">
    <property type="protein sequence ID" value="PSL51984.1"/>
    <property type="molecule type" value="Genomic_DNA"/>
</dbReference>
<dbReference type="GO" id="GO:0004497">
    <property type="term" value="F:monooxygenase activity"/>
    <property type="evidence" value="ECO:0007669"/>
    <property type="project" value="UniProtKB-KW"/>
</dbReference>
<evidence type="ECO:0000256" key="2">
    <source>
        <dbReference type="RuleBase" id="RU000461"/>
    </source>
</evidence>
<keyword evidence="2" id="KW-0503">Monooxygenase</keyword>
<name>A0A2P8I0J7_SACCR</name>
<dbReference type="AlphaFoldDB" id="A0A2P8I0J7"/>
<dbReference type="PRINTS" id="PR00385">
    <property type="entry name" value="P450"/>
</dbReference>